<dbReference type="EMBL" id="WQKZ01000009">
    <property type="protein sequence ID" value="MVN79086.1"/>
    <property type="molecule type" value="Genomic_DNA"/>
</dbReference>
<accession>A0A7K1TL60</accession>
<dbReference type="GO" id="GO:0003677">
    <property type="term" value="F:DNA binding"/>
    <property type="evidence" value="ECO:0007669"/>
    <property type="project" value="InterPro"/>
</dbReference>
<dbReference type="CDD" id="cd00093">
    <property type="entry name" value="HTH_XRE"/>
    <property type="match status" value="1"/>
</dbReference>
<feature type="domain" description="HTH cro/C1-type" evidence="1">
    <location>
        <begin position="9"/>
        <end position="72"/>
    </location>
</feature>
<dbReference type="SMART" id="SM00530">
    <property type="entry name" value="HTH_XRE"/>
    <property type="match status" value="1"/>
</dbReference>
<evidence type="ECO:0000313" key="3">
    <source>
        <dbReference type="Proteomes" id="UP000441336"/>
    </source>
</evidence>
<dbReference type="InterPro" id="IPR010982">
    <property type="entry name" value="Lambda_DNA-bd_dom_sf"/>
</dbReference>
<keyword evidence="3" id="KW-1185">Reference proteome</keyword>
<proteinExistence type="predicted"/>
<comment type="caution">
    <text evidence="2">The sequence shown here is derived from an EMBL/GenBank/DDBJ whole genome shotgun (WGS) entry which is preliminary data.</text>
</comment>
<gene>
    <name evidence="2" type="ORF">GO988_22370</name>
</gene>
<dbReference type="Proteomes" id="UP000441336">
    <property type="component" value="Unassembled WGS sequence"/>
</dbReference>
<evidence type="ECO:0000313" key="2">
    <source>
        <dbReference type="EMBL" id="MVN79086.1"/>
    </source>
</evidence>
<reference evidence="2 3" key="1">
    <citation type="submission" date="2019-12" db="EMBL/GenBank/DDBJ databases">
        <title>Hymenobacter sp. HMF4947 Genome sequencing and assembly.</title>
        <authorList>
            <person name="Kang H."/>
            <person name="Cha I."/>
            <person name="Kim H."/>
            <person name="Joh K."/>
        </authorList>
    </citation>
    <scope>NUCLEOTIDE SEQUENCE [LARGE SCALE GENOMIC DNA]</scope>
    <source>
        <strain evidence="2 3">HMF4947</strain>
    </source>
</reference>
<sequence length="121" mass="13371">MSTLQIGKRLAQLRNELAAPGESAWSQARLADETGLTPNQIARLEQAGAGSIETFTRLLNFYYRHGYSLSWLLLPDNTMVSKVAIAETSKSLEATTVLSMFDRLRQVVGKELDELSVQVVS</sequence>
<dbReference type="Gene3D" id="1.10.260.40">
    <property type="entry name" value="lambda repressor-like DNA-binding domains"/>
    <property type="match status" value="1"/>
</dbReference>
<organism evidence="2 3">
    <name type="scientific">Hymenobacter ginkgonis</name>
    <dbReference type="NCBI Taxonomy" id="2682976"/>
    <lineage>
        <taxon>Bacteria</taxon>
        <taxon>Pseudomonadati</taxon>
        <taxon>Bacteroidota</taxon>
        <taxon>Cytophagia</taxon>
        <taxon>Cytophagales</taxon>
        <taxon>Hymenobacteraceae</taxon>
        <taxon>Hymenobacter</taxon>
    </lineage>
</organism>
<dbReference type="SUPFAM" id="SSF47413">
    <property type="entry name" value="lambda repressor-like DNA-binding domains"/>
    <property type="match status" value="1"/>
</dbReference>
<protein>
    <submittedName>
        <fullName evidence="2">Helix-turn-helix domain-containing protein</fullName>
    </submittedName>
</protein>
<evidence type="ECO:0000259" key="1">
    <source>
        <dbReference type="SMART" id="SM00530"/>
    </source>
</evidence>
<name>A0A7K1TL60_9BACT</name>
<dbReference type="InterPro" id="IPR001387">
    <property type="entry name" value="Cro/C1-type_HTH"/>
</dbReference>
<dbReference type="AlphaFoldDB" id="A0A7K1TL60"/>